<dbReference type="Gene3D" id="1.20.120.530">
    <property type="entry name" value="GntR ligand-binding domain-like"/>
    <property type="match status" value="1"/>
</dbReference>
<evidence type="ECO:0000256" key="1">
    <source>
        <dbReference type="ARBA" id="ARBA00023015"/>
    </source>
</evidence>
<dbReference type="InterPro" id="IPR008920">
    <property type="entry name" value="TF_FadR/GntR_C"/>
</dbReference>
<gene>
    <name evidence="5" type="ORF">COB13_09665</name>
</gene>
<accession>A0A2A4Z0H5</accession>
<dbReference type="SUPFAM" id="SSF48008">
    <property type="entry name" value="GntR ligand-binding domain-like"/>
    <property type="match status" value="1"/>
</dbReference>
<dbReference type="PANTHER" id="PTHR43537:SF20">
    <property type="entry name" value="HTH-TYPE TRANSCRIPTIONAL REPRESSOR GLAR"/>
    <property type="match status" value="1"/>
</dbReference>
<proteinExistence type="predicted"/>
<dbReference type="PROSITE" id="PS50949">
    <property type="entry name" value="HTH_GNTR"/>
    <property type="match status" value="1"/>
</dbReference>
<dbReference type="GO" id="GO:0003700">
    <property type="term" value="F:DNA-binding transcription factor activity"/>
    <property type="evidence" value="ECO:0007669"/>
    <property type="project" value="InterPro"/>
</dbReference>
<keyword evidence="1" id="KW-0805">Transcription regulation</keyword>
<dbReference type="GO" id="GO:0003677">
    <property type="term" value="F:DNA binding"/>
    <property type="evidence" value="ECO:0007669"/>
    <property type="project" value="UniProtKB-KW"/>
</dbReference>
<protein>
    <submittedName>
        <fullName evidence="5">Transcriptional regulator</fullName>
    </submittedName>
</protein>
<dbReference type="PANTHER" id="PTHR43537">
    <property type="entry name" value="TRANSCRIPTIONAL REGULATOR, GNTR FAMILY"/>
    <property type="match status" value="1"/>
</dbReference>
<dbReference type="CDD" id="cd07377">
    <property type="entry name" value="WHTH_GntR"/>
    <property type="match status" value="1"/>
</dbReference>
<evidence type="ECO:0000256" key="3">
    <source>
        <dbReference type="ARBA" id="ARBA00023163"/>
    </source>
</evidence>
<name>A0A2A4Z0H5_9PROT</name>
<dbReference type="SMART" id="SM00345">
    <property type="entry name" value="HTH_GNTR"/>
    <property type="match status" value="1"/>
</dbReference>
<keyword evidence="3" id="KW-0804">Transcription</keyword>
<reference evidence="5" key="2">
    <citation type="journal article" date="2018" name="ISME J.">
        <title>A dynamic microbial community with high functional redundancy inhabits the cold, oxic subseafloor aquifer.</title>
        <authorList>
            <person name="Tully B.J."/>
            <person name="Wheat C.G."/>
            <person name="Glazer B.T."/>
            <person name="Huber J.A."/>
        </authorList>
    </citation>
    <scope>NUCLEOTIDE SEQUENCE</scope>
    <source>
        <strain evidence="5">NORP83</strain>
    </source>
</reference>
<dbReference type="AlphaFoldDB" id="A0A2A4Z0H5"/>
<dbReference type="Gene3D" id="1.10.10.10">
    <property type="entry name" value="Winged helix-like DNA-binding domain superfamily/Winged helix DNA-binding domain"/>
    <property type="match status" value="1"/>
</dbReference>
<feature type="domain" description="HTH gntR-type" evidence="4">
    <location>
        <begin position="7"/>
        <end position="74"/>
    </location>
</feature>
<sequence>MSETKPESMTSQAYDKIRSEIILCRLKPNDKLIIADLCDTFKVSLGAVREALSRLTSEGLVISIPRKGFRVADLSQEELIDLTDTRIKIELMCIENSIANGDLKWESGIVSALFELSKTPIEDAVNSKYISPDWTSAHKRFHESLVAACDSKCLLTIRENLYSQSERYRQASVPLDVKERDIIGEHSKIADAALEHNVKKTQDELERHLHKTTSILIKAYAENGMF</sequence>
<dbReference type="InterPro" id="IPR011711">
    <property type="entry name" value="GntR_C"/>
</dbReference>
<organism evidence="5">
    <name type="scientific">OCS116 cluster bacterium</name>
    <dbReference type="NCBI Taxonomy" id="2030921"/>
    <lineage>
        <taxon>Bacteria</taxon>
        <taxon>Pseudomonadati</taxon>
        <taxon>Pseudomonadota</taxon>
        <taxon>Alphaproteobacteria</taxon>
        <taxon>OCS116 cluster</taxon>
    </lineage>
</organism>
<dbReference type="SUPFAM" id="SSF46785">
    <property type="entry name" value="Winged helix' DNA-binding domain"/>
    <property type="match status" value="1"/>
</dbReference>
<dbReference type="EMBL" id="NVUS01000011">
    <property type="protein sequence ID" value="PCJ00563.1"/>
    <property type="molecule type" value="Genomic_DNA"/>
</dbReference>
<dbReference type="Pfam" id="PF00392">
    <property type="entry name" value="GntR"/>
    <property type="match status" value="1"/>
</dbReference>
<dbReference type="InterPro" id="IPR000524">
    <property type="entry name" value="Tscrpt_reg_HTH_GntR"/>
</dbReference>
<reference key="1">
    <citation type="submission" date="2017-08" db="EMBL/GenBank/DDBJ databases">
        <title>A dynamic microbial community with high functional redundancy inhabits the cold, oxic subseafloor aquifer.</title>
        <authorList>
            <person name="Tully B.J."/>
            <person name="Wheat C.G."/>
            <person name="Glazer B.T."/>
            <person name="Huber J.A."/>
        </authorList>
    </citation>
    <scope>NUCLEOTIDE SEQUENCE [LARGE SCALE GENOMIC DNA]</scope>
</reference>
<dbReference type="InterPro" id="IPR036388">
    <property type="entry name" value="WH-like_DNA-bd_sf"/>
</dbReference>
<keyword evidence="2" id="KW-0238">DNA-binding</keyword>
<dbReference type="InterPro" id="IPR036390">
    <property type="entry name" value="WH_DNA-bd_sf"/>
</dbReference>
<evidence type="ECO:0000256" key="2">
    <source>
        <dbReference type="ARBA" id="ARBA00023125"/>
    </source>
</evidence>
<comment type="caution">
    <text evidence="5">The sequence shown here is derived from an EMBL/GenBank/DDBJ whole genome shotgun (WGS) entry which is preliminary data.</text>
</comment>
<evidence type="ECO:0000259" key="4">
    <source>
        <dbReference type="PROSITE" id="PS50949"/>
    </source>
</evidence>
<evidence type="ECO:0000313" key="5">
    <source>
        <dbReference type="EMBL" id="PCJ00563.1"/>
    </source>
</evidence>
<dbReference type="Pfam" id="PF07729">
    <property type="entry name" value="FCD"/>
    <property type="match status" value="1"/>
</dbReference>